<protein>
    <submittedName>
        <fullName evidence="1">Uncharacterized protein</fullName>
    </submittedName>
</protein>
<keyword evidence="2" id="KW-1185">Reference proteome</keyword>
<gene>
    <name evidence="1" type="ORF">ACFVKH_19105</name>
</gene>
<evidence type="ECO:0000313" key="2">
    <source>
        <dbReference type="Proteomes" id="UP001600165"/>
    </source>
</evidence>
<comment type="caution">
    <text evidence="1">The sequence shown here is derived from an EMBL/GenBank/DDBJ whole genome shotgun (WGS) entry which is preliminary data.</text>
</comment>
<dbReference type="EMBL" id="JBHZOL010000109">
    <property type="protein sequence ID" value="MFE4108394.1"/>
    <property type="molecule type" value="Genomic_DNA"/>
</dbReference>
<name>A0ABW6IJK9_9CYAN</name>
<proteinExistence type="predicted"/>
<reference evidence="1 2" key="1">
    <citation type="submission" date="2024-10" db="EMBL/GenBank/DDBJ databases">
        <authorList>
            <person name="Ratan Roy A."/>
            <person name="Morales Sandoval P.H."/>
            <person name="De Los Santos Villalobos S."/>
            <person name="Chakraborty S."/>
            <person name="Mukherjee J."/>
        </authorList>
    </citation>
    <scope>NUCLEOTIDE SEQUENCE [LARGE SCALE GENOMIC DNA]</scope>
    <source>
        <strain evidence="1 2">S1</strain>
    </source>
</reference>
<evidence type="ECO:0000313" key="1">
    <source>
        <dbReference type="EMBL" id="MFE4108394.1"/>
    </source>
</evidence>
<sequence>MTTEALVEKRRDQMVRMRPSLKKKAQIEAVHRECKLSDIIEEALNLYFAQKECL</sequence>
<accession>A0ABW6IJK9</accession>
<dbReference type="RefSeq" id="WP_377968025.1">
    <property type="nucleotide sequence ID" value="NZ_JBHZOL010000109.1"/>
</dbReference>
<organism evidence="1 2">
    <name type="scientific">Almyronema epifaneia S1</name>
    <dbReference type="NCBI Taxonomy" id="2991925"/>
    <lineage>
        <taxon>Bacteria</taxon>
        <taxon>Bacillati</taxon>
        <taxon>Cyanobacteriota</taxon>
        <taxon>Cyanophyceae</taxon>
        <taxon>Nodosilineales</taxon>
        <taxon>Nodosilineaceae</taxon>
        <taxon>Almyronema</taxon>
        <taxon>Almyronema epifaneia</taxon>
    </lineage>
</organism>
<dbReference type="Proteomes" id="UP001600165">
    <property type="component" value="Unassembled WGS sequence"/>
</dbReference>